<name>A0AAN7BVC8_9PEZI</name>
<reference evidence="1" key="2">
    <citation type="submission" date="2023-05" db="EMBL/GenBank/DDBJ databases">
        <authorList>
            <consortium name="Lawrence Berkeley National Laboratory"/>
            <person name="Steindorff A."/>
            <person name="Hensen N."/>
            <person name="Bonometti L."/>
            <person name="Westerberg I."/>
            <person name="Brannstrom I.O."/>
            <person name="Guillou S."/>
            <person name="Cros-Aarteil S."/>
            <person name="Calhoun S."/>
            <person name="Haridas S."/>
            <person name="Kuo A."/>
            <person name="Mondo S."/>
            <person name="Pangilinan J."/>
            <person name="Riley R."/>
            <person name="Labutti K."/>
            <person name="Andreopoulos B."/>
            <person name="Lipzen A."/>
            <person name="Chen C."/>
            <person name="Yanf M."/>
            <person name="Daum C."/>
            <person name="Ng V."/>
            <person name="Clum A."/>
            <person name="Ohm R."/>
            <person name="Martin F."/>
            <person name="Silar P."/>
            <person name="Natvig D."/>
            <person name="Lalanne C."/>
            <person name="Gautier V."/>
            <person name="Ament-Velasquez S.L."/>
            <person name="Kruys A."/>
            <person name="Hutchinson M.I."/>
            <person name="Powell A.J."/>
            <person name="Barry K."/>
            <person name="Miller A.N."/>
            <person name="Grigoriev I.V."/>
            <person name="Debuchy R."/>
            <person name="Gladieux P."/>
            <person name="Thoren M.H."/>
            <person name="Johannesson H."/>
        </authorList>
    </citation>
    <scope>NUCLEOTIDE SEQUENCE</scope>
    <source>
        <strain evidence="1">CBS 990.96</strain>
    </source>
</reference>
<reference evidence="1" key="1">
    <citation type="journal article" date="2023" name="Mol. Phylogenet. Evol.">
        <title>Genome-scale phylogeny and comparative genomics of the fungal order Sordariales.</title>
        <authorList>
            <person name="Hensen N."/>
            <person name="Bonometti L."/>
            <person name="Westerberg I."/>
            <person name="Brannstrom I.O."/>
            <person name="Guillou S."/>
            <person name="Cros-Aarteil S."/>
            <person name="Calhoun S."/>
            <person name="Haridas S."/>
            <person name="Kuo A."/>
            <person name="Mondo S."/>
            <person name="Pangilinan J."/>
            <person name="Riley R."/>
            <person name="LaButti K."/>
            <person name="Andreopoulos B."/>
            <person name="Lipzen A."/>
            <person name="Chen C."/>
            <person name="Yan M."/>
            <person name="Daum C."/>
            <person name="Ng V."/>
            <person name="Clum A."/>
            <person name="Steindorff A."/>
            <person name="Ohm R.A."/>
            <person name="Martin F."/>
            <person name="Silar P."/>
            <person name="Natvig D.O."/>
            <person name="Lalanne C."/>
            <person name="Gautier V."/>
            <person name="Ament-Velasquez S.L."/>
            <person name="Kruys A."/>
            <person name="Hutchinson M.I."/>
            <person name="Powell A.J."/>
            <person name="Barry K."/>
            <person name="Miller A.N."/>
            <person name="Grigoriev I.V."/>
            <person name="Debuchy R."/>
            <person name="Gladieux P."/>
            <person name="Hiltunen Thoren M."/>
            <person name="Johannesson H."/>
        </authorList>
    </citation>
    <scope>NUCLEOTIDE SEQUENCE</scope>
    <source>
        <strain evidence="1">CBS 990.96</strain>
    </source>
</reference>
<protein>
    <submittedName>
        <fullName evidence="1">Methyltransferase-domain-containing protein</fullName>
    </submittedName>
</protein>
<dbReference type="PANTHER" id="PTHR14614">
    <property type="entry name" value="HEPATOCELLULAR CARCINOMA-ASSOCIATED ANTIGEN"/>
    <property type="match status" value="1"/>
</dbReference>
<dbReference type="Pfam" id="PF10294">
    <property type="entry name" value="Methyltransf_16"/>
    <property type="match status" value="1"/>
</dbReference>
<dbReference type="Gene3D" id="3.40.50.150">
    <property type="entry name" value="Vaccinia Virus protein VP39"/>
    <property type="match status" value="1"/>
</dbReference>
<dbReference type="InterPro" id="IPR019410">
    <property type="entry name" value="Methyltransf_16"/>
</dbReference>
<dbReference type="SUPFAM" id="SSF53335">
    <property type="entry name" value="S-adenosyl-L-methionine-dependent methyltransferases"/>
    <property type="match status" value="1"/>
</dbReference>
<gene>
    <name evidence="1" type="ORF">QBC38DRAFT_470101</name>
</gene>
<keyword evidence="1" id="KW-0489">Methyltransferase</keyword>
<keyword evidence="2" id="KW-1185">Reference proteome</keyword>
<dbReference type="GO" id="GO:0032259">
    <property type="term" value="P:methylation"/>
    <property type="evidence" value="ECO:0007669"/>
    <property type="project" value="UniProtKB-KW"/>
</dbReference>
<dbReference type="Proteomes" id="UP001301958">
    <property type="component" value="Unassembled WGS sequence"/>
</dbReference>
<evidence type="ECO:0000313" key="1">
    <source>
        <dbReference type="EMBL" id="KAK4230142.1"/>
    </source>
</evidence>
<keyword evidence="1" id="KW-0808">Transferase</keyword>
<organism evidence="1 2">
    <name type="scientific">Podospora fimiseda</name>
    <dbReference type="NCBI Taxonomy" id="252190"/>
    <lineage>
        <taxon>Eukaryota</taxon>
        <taxon>Fungi</taxon>
        <taxon>Dikarya</taxon>
        <taxon>Ascomycota</taxon>
        <taxon>Pezizomycotina</taxon>
        <taxon>Sordariomycetes</taxon>
        <taxon>Sordariomycetidae</taxon>
        <taxon>Sordariales</taxon>
        <taxon>Podosporaceae</taxon>
        <taxon>Podospora</taxon>
    </lineage>
</organism>
<dbReference type="GO" id="GO:0008757">
    <property type="term" value="F:S-adenosylmethionine-dependent methyltransferase activity"/>
    <property type="evidence" value="ECO:0007669"/>
    <property type="project" value="UniProtKB-ARBA"/>
</dbReference>
<accession>A0AAN7BVC8</accession>
<proteinExistence type="predicted"/>
<comment type="caution">
    <text evidence="1">The sequence shown here is derived from an EMBL/GenBank/DDBJ whole genome shotgun (WGS) entry which is preliminary data.</text>
</comment>
<dbReference type="AlphaFoldDB" id="A0AAN7BVC8"/>
<evidence type="ECO:0000313" key="2">
    <source>
        <dbReference type="Proteomes" id="UP001301958"/>
    </source>
</evidence>
<dbReference type="InterPro" id="IPR029063">
    <property type="entry name" value="SAM-dependent_MTases_sf"/>
</dbReference>
<dbReference type="CDD" id="cd02440">
    <property type="entry name" value="AdoMet_MTases"/>
    <property type="match status" value="1"/>
</dbReference>
<sequence>MHYIKLLRPPQIELIRGEQILKLVIAITTDLGDSYLSPKDPIDLLVIGAYPSPKDASSLIPINLTSNPRTTPKWKSGDRVLKLDLPLPPRQQHPITTIQIRPLTKEITLLSTTDIYPPTSSSSLSGLIMPAFSDISVGSLPFRSLRLPTPDTPTTLQIEEDMGDSIARHIWDSGIATTSLIADMLLTQNSNMAMPTFQKFLKSTSEPLQILEIGCGIGTLGIALARILSLTSIPPPRILMTDLPEAETRARANISRQPFPISACLEFEPLDWEEGKLGKFGTRVQNQQKWDLIVVSDCTYNTDTLGSLVGTLGAVHKYSCGGGGEGPKVFLATKSRHSSEREFFDLMKGDGWKIEEEMKVELPHIDGEGMPIEIYLFGRE</sequence>
<dbReference type="PANTHER" id="PTHR14614:SF132">
    <property type="entry name" value="PROTEIN-LYSINE METHYLTRANSFERASE C42C1.13"/>
    <property type="match status" value="1"/>
</dbReference>
<dbReference type="GO" id="GO:0005829">
    <property type="term" value="C:cytosol"/>
    <property type="evidence" value="ECO:0007669"/>
    <property type="project" value="TreeGrafter"/>
</dbReference>
<dbReference type="EMBL" id="MU865301">
    <property type="protein sequence ID" value="KAK4230142.1"/>
    <property type="molecule type" value="Genomic_DNA"/>
</dbReference>